<reference evidence="4 5" key="2">
    <citation type="submission" date="2017-08" db="EMBL/GenBank/DDBJ databases">
        <authorList>
            <person name="de Groot N.N."/>
        </authorList>
    </citation>
    <scope>NUCLEOTIDE SEQUENCE [LARGE SCALE GENOMIC DNA]</scope>
    <source>
        <strain evidence="4">Orrdi1</strain>
    </source>
</reference>
<evidence type="ECO:0000313" key="4">
    <source>
        <dbReference type="EMBL" id="SOE51948.1"/>
    </source>
</evidence>
<dbReference type="STRING" id="1851544.ODI_01456"/>
<reference evidence="3 5" key="1">
    <citation type="submission" date="2016-06" db="EMBL/GenBank/DDBJ databases">
        <authorList>
            <person name="Kjaerup R.B."/>
            <person name="Dalgaard T.S."/>
            <person name="Juul-Madsen H.R."/>
        </authorList>
    </citation>
    <scope>NUCLEOTIDE SEQUENCE [LARGE SCALE GENOMIC DNA]</scope>
    <source>
        <strain evidence="3">Orrdi1</strain>
    </source>
</reference>
<evidence type="ECO:0000313" key="3">
    <source>
        <dbReference type="EMBL" id="SBT25829.1"/>
    </source>
</evidence>
<dbReference type="RefSeq" id="WP_067754480.1">
    <property type="nucleotide sequence ID" value="NZ_LT907988.1"/>
</dbReference>
<protein>
    <submittedName>
        <fullName evidence="3">Putative exported protein</fullName>
    </submittedName>
</protein>
<dbReference type="EMBL" id="LT907988">
    <property type="protein sequence ID" value="SOE51948.1"/>
    <property type="molecule type" value="Genomic_DNA"/>
</dbReference>
<name>A0A1C3K2V4_9BURK</name>
<keyword evidence="2" id="KW-0812">Transmembrane</keyword>
<keyword evidence="2" id="KW-1133">Transmembrane helix</keyword>
<keyword evidence="5" id="KW-1185">Reference proteome</keyword>
<proteinExistence type="predicted"/>
<accession>A0A1C3K2V4</accession>
<feature type="compositionally biased region" description="Basic and acidic residues" evidence="1">
    <location>
        <begin position="95"/>
        <end position="108"/>
    </location>
</feature>
<dbReference type="AlphaFoldDB" id="A0A1C3K2V4"/>
<gene>
    <name evidence="3" type="ORF">ODI_01456</name>
    <name evidence="4" type="ORF">ODI_R3809</name>
</gene>
<evidence type="ECO:0000256" key="2">
    <source>
        <dbReference type="SAM" id="Phobius"/>
    </source>
</evidence>
<sequence>MTQLISRILHTVLFVVLALVGMGMALIFMLSTAIAVAVLYVTARLRGQPFGVRSYWQQRQARRPGFTQNTGFGQPPTGPAAGARRQGGFPGPSRRPADVIDVEARDVP</sequence>
<dbReference type="KEGG" id="odi:ODI_R3809"/>
<feature type="transmembrane region" description="Helical" evidence="2">
    <location>
        <begin position="12"/>
        <end position="41"/>
    </location>
</feature>
<dbReference type="EMBL" id="FLRC01000022">
    <property type="protein sequence ID" value="SBT25829.1"/>
    <property type="molecule type" value="Genomic_DNA"/>
</dbReference>
<evidence type="ECO:0000313" key="5">
    <source>
        <dbReference type="Proteomes" id="UP000078558"/>
    </source>
</evidence>
<evidence type="ECO:0000256" key="1">
    <source>
        <dbReference type="SAM" id="MobiDB-lite"/>
    </source>
</evidence>
<dbReference type="Proteomes" id="UP000078558">
    <property type="component" value="Chromosome I"/>
</dbReference>
<keyword evidence="2" id="KW-0472">Membrane</keyword>
<feature type="region of interest" description="Disordered" evidence="1">
    <location>
        <begin position="64"/>
        <end position="108"/>
    </location>
</feature>
<organism evidence="3 5">
    <name type="scientific">Orrella dioscoreae</name>
    <dbReference type="NCBI Taxonomy" id="1851544"/>
    <lineage>
        <taxon>Bacteria</taxon>
        <taxon>Pseudomonadati</taxon>
        <taxon>Pseudomonadota</taxon>
        <taxon>Betaproteobacteria</taxon>
        <taxon>Burkholderiales</taxon>
        <taxon>Alcaligenaceae</taxon>
        <taxon>Orrella</taxon>
    </lineage>
</organism>